<sequence>MSKTIANNEANQSHSYRPLALNAPKQRQGGYFEQHACQFLQQQGLILIAQNWQQPKVGELDLVMLECGQAWSTLIFIEVRQRVRSDFCDAALSITPAKQRKIIKTAHYFLQQYPEYANDECRFDVIAYNTQPAKHLKADCQPDWIKGAFIASAW</sequence>
<dbReference type="EMBL" id="CP012678">
    <property type="protein sequence ID" value="ALF59505.1"/>
    <property type="molecule type" value="Genomic_DNA"/>
</dbReference>
<reference evidence="3 4" key="1">
    <citation type="submission" date="2015-09" db="EMBL/GenBank/DDBJ databases">
        <title>Complete genome of Psychrobacter urativorans R10.10B.</title>
        <authorList>
            <person name="See-Too W.S."/>
            <person name="Chan K.G."/>
        </authorList>
    </citation>
    <scope>NUCLEOTIDE SEQUENCE [LARGE SCALE GENOMIC DNA]</scope>
    <source>
        <strain evidence="3 4">R10.10B</strain>
    </source>
</reference>
<dbReference type="OrthoDB" id="9794876at2"/>
<dbReference type="NCBIfam" id="NF011279">
    <property type="entry name" value="PRK14687.1"/>
    <property type="match status" value="1"/>
</dbReference>
<dbReference type="NCBIfam" id="NF009150">
    <property type="entry name" value="PRK12497.1-3"/>
    <property type="match status" value="1"/>
</dbReference>
<gene>
    <name evidence="3" type="ORF">AOC03_05060</name>
</gene>
<dbReference type="NCBIfam" id="TIGR00252">
    <property type="entry name" value="YraN family protein"/>
    <property type="match status" value="1"/>
</dbReference>
<dbReference type="RefSeq" id="WP_062533909.1">
    <property type="nucleotide sequence ID" value="NZ_CP012678.1"/>
</dbReference>
<dbReference type="KEGG" id="pur:AOC03_05060"/>
<evidence type="ECO:0000256" key="2">
    <source>
        <dbReference type="HAMAP-Rule" id="MF_00048"/>
    </source>
</evidence>
<accession>A0A0M5MK28</accession>
<dbReference type="PANTHER" id="PTHR34039">
    <property type="entry name" value="UPF0102 PROTEIN YRAN"/>
    <property type="match status" value="1"/>
</dbReference>
<evidence type="ECO:0000256" key="1">
    <source>
        <dbReference type="ARBA" id="ARBA00006738"/>
    </source>
</evidence>
<dbReference type="HAMAP" id="MF_00048">
    <property type="entry name" value="UPF0102"/>
    <property type="match status" value="1"/>
</dbReference>
<dbReference type="AlphaFoldDB" id="A0A0M5MK28"/>
<organism evidence="3 4">
    <name type="scientific">Psychrobacter urativorans</name>
    <dbReference type="NCBI Taxonomy" id="45610"/>
    <lineage>
        <taxon>Bacteria</taxon>
        <taxon>Pseudomonadati</taxon>
        <taxon>Pseudomonadota</taxon>
        <taxon>Gammaproteobacteria</taxon>
        <taxon>Moraxellales</taxon>
        <taxon>Moraxellaceae</taxon>
        <taxon>Psychrobacter</taxon>
    </lineage>
</organism>
<keyword evidence="4" id="KW-1185">Reference proteome</keyword>
<comment type="similarity">
    <text evidence="1 2">Belongs to the UPF0102 family.</text>
</comment>
<dbReference type="Gene3D" id="3.40.1350.10">
    <property type="match status" value="1"/>
</dbReference>
<dbReference type="InterPro" id="IPR011856">
    <property type="entry name" value="tRNA_endonuc-like_dom_sf"/>
</dbReference>
<dbReference type="InterPro" id="IPR011335">
    <property type="entry name" value="Restrct_endonuc-II-like"/>
</dbReference>
<proteinExistence type="inferred from homology"/>
<dbReference type="SUPFAM" id="SSF52980">
    <property type="entry name" value="Restriction endonuclease-like"/>
    <property type="match status" value="1"/>
</dbReference>
<evidence type="ECO:0000313" key="3">
    <source>
        <dbReference type="EMBL" id="ALF59505.1"/>
    </source>
</evidence>
<dbReference type="PANTHER" id="PTHR34039:SF1">
    <property type="entry name" value="UPF0102 PROTEIN YRAN"/>
    <property type="match status" value="1"/>
</dbReference>
<evidence type="ECO:0000313" key="4">
    <source>
        <dbReference type="Proteomes" id="UP000059847"/>
    </source>
</evidence>
<dbReference type="Pfam" id="PF02021">
    <property type="entry name" value="UPF0102"/>
    <property type="match status" value="1"/>
</dbReference>
<dbReference type="InterPro" id="IPR003509">
    <property type="entry name" value="UPF0102_YraN-like"/>
</dbReference>
<protein>
    <recommendedName>
        <fullName evidence="2">UPF0102 protein AOC03_05060</fullName>
    </recommendedName>
</protein>
<dbReference type="STRING" id="45610.AOC03_05060"/>
<dbReference type="Proteomes" id="UP000059847">
    <property type="component" value="Chromosome"/>
</dbReference>
<dbReference type="GO" id="GO:0003676">
    <property type="term" value="F:nucleic acid binding"/>
    <property type="evidence" value="ECO:0007669"/>
    <property type="project" value="InterPro"/>
</dbReference>
<name>A0A0M5MK28_9GAMM</name>